<reference evidence="1" key="3">
    <citation type="submission" date="2015-02" db="UniProtKB">
        <authorList>
            <consortium name="EnsemblProtists"/>
        </authorList>
    </citation>
    <scope>IDENTIFICATION</scope>
    <source>
        <strain evidence="1">DAOM BR144</strain>
    </source>
</reference>
<dbReference type="EMBL" id="GL376635">
    <property type="status" value="NOT_ANNOTATED_CDS"/>
    <property type="molecule type" value="Genomic_DNA"/>
</dbReference>
<keyword evidence="2" id="KW-1185">Reference proteome</keyword>
<dbReference type="InParanoid" id="K3WNV5"/>
<evidence type="ECO:0000313" key="1">
    <source>
        <dbReference type="EnsemblProtists" id="PYU1_T006647"/>
    </source>
</evidence>
<dbReference type="VEuPathDB" id="FungiDB:PYU1_G006635"/>
<dbReference type="Proteomes" id="UP000019132">
    <property type="component" value="Unassembled WGS sequence"/>
</dbReference>
<proteinExistence type="predicted"/>
<dbReference type="AlphaFoldDB" id="K3WNV5"/>
<reference evidence="2" key="2">
    <citation type="submission" date="2010-04" db="EMBL/GenBank/DDBJ databases">
        <authorList>
            <person name="Buell R."/>
            <person name="Hamilton J."/>
            <person name="Hostetler J."/>
        </authorList>
    </citation>
    <scope>NUCLEOTIDE SEQUENCE [LARGE SCALE GENOMIC DNA]</scope>
    <source>
        <strain evidence="2">DAOM:BR144</strain>
    </source>
</reference>
<name>K3WNV5_GLOUD</name>
<sequence>MEFAVIKGDLEMLLYLHTNRRKGYPGPCAVVRNALTKYEWEVFEWLYELYPDQVSVNAVRSQVPPQTSYLDLLVAMRDCRP</sequence>
<protein>
    <submittedName>
        <fullName evidence="1">Uncharacterized protein</fullName>
    </submittedName>
</protein>
<organism evidence="1 2">
    <name type="scientific">Globisporangium ultimum (strain ATCC 200006 / CBS 805.95 / DAOM BR144)</name>
    <name type="common">Pythium ultimum</name>
    <dbReference type="NCBI Taxonomy" id="431595"/>
    <lineage>
        <taxon>Eukaryota</taxon>
        <taxon>Sar</taxon>
        <taxon>Stramenopiles</taxon>
        <taxon>Oomycota</taxon>
        <taxon>Peronosporomycetes</taxon>
        <taxon>Pythiales</taxon>
        <taxon>Pythiaceae</taxon>
        <taxon>Globisporangium</taxon>
    </lineage>
</organism>
<dbReference type="HOGENOM" id="CLU_2579160_0_0_1"/>
<accession>K3WNV5</accession>
<reference evidence="2" key="1">
    <citation type="journal article" date="2010" name="Genome Biol.">
        <title>Genome sequence of the necrotrophic plant pathogen Pythium ultimum reveals original pathogenicity mechanisms and effector repertoire.</title>
        <authorList>
            <person name="Levesque C.A."/>
            <person name="Brouwer H."/>
            <person name="Cano L."/>
            <person name="Hamilton J.P."/>
            <person name="Holt C."/>
            <person name="Huitema E."/>
            <person name="Raffaele S."/>
            <person name="Robideau G.P."/>
            <person name="Thines M."/>
            <person name="Win J."/>
            <person name="Zerillo M.M."/>
            <person name="Beakes G.W."/>
            <person name="Boore J.L."/>
            <person name="Busam D."/>
            <person name="Dumas B."/>
            <person name="Ferriera S."/>
            <person name="Fuerstenberg S.I."/>
            <person name="Gachon C.M."/>
            <person name="Gaulin E."/>
            <person name="Govers F."/>
            <person name="Grenville-Briggs L."/>
            <person name="Horner N."/>
            <person name="Hostetler J."/>
            <person name="Jiang R.H."/>
            <person name="Johnson J."/>
            <person name="Krajaejun T."/>
            <person name="Lin H."/>
            <person name="Meijer H.J."/>
            <person name="Moore B."/>
            <person name="Morris P."/>
            <person name="Phuntmart V."/>
            <person name="Puiu D."/>
            <person name="Shetty J."/>
            <person name="Stajich J.E."/>
            <person name="Tripathy S."/>
            <person name="Wawra S."/>
            <person name="van West P."/>
            <person name="Whitty B.R."/>
            <person name="Coutinho P.M."/>
            <person name="Henrissat B."/>
            <person name="Martin F."/>
            <person name="Thomas P.D."/>
            <person name="Tyler B.M."/>
            <person name="De Vries R.P."/>
            <person name="Kamoun S."/>
            <person name="Yandell M."/>
            <person name="Tisserat N."/>
            <person name="Buell C.R."/>
        </authorList>
    </citation>
    <scope>NUCLEOTIDE SEQUENCE</scope>
    <source>
        <strain evidence="2">DAOM:BR144</strain>
    </source>
</reference>
<dbReference type="EnsemblProtists" id="PYU1_T006647">
    <property type="protein sequence ID" value="PYU1_T006647"/>
    <property type="gene ID" value="PYU1_G006635"/>
</dbReference>
<evidence type="ECO:0000313" key="2">
    <source>
        <dbReference type="Proteomes" id="UP000019132"/>
    </source>
</evidence>